<dbReference type="AlphaFoldDB" id="A0A1Y1UXV9"/>
<keyword evidence="1" id="KW-0472">Membrane</keyword>
<proteinExistence type="predicted"/>
<evidence type="ECO:0000256" key="1">
    <source>
        <dbReference type="SAM" id="Phobius"/>
    </source>
</evidence>
<reference evidence="3 4" key="1">
    <citation type="submission" date="2016-08" db="EMBL/GenBank/DDBJ databases">
        <title>Genomes of anaerobic fungi encode conserved fungal cellulosomes for biomass hydrolysis.</title>
        <authorList>
            <consortium name="DOE Joint Genome Institute"/>
            <person name="Haitjema C.H."/>
            <person name="Gilmore S.P."/>
            <person name="Henske J.K."/>
            <person name="Solomon K.V."/>
            <person name="De Groot R."/>
            <person name="Kuo A."/>
            <person name="Mondo S.J."/>
            <person name="Salamov A.A."/>
            <person name="Labutti K."/>
            <person name="Zhao Z."/>
            <person name="Chiniquy J."/>
            <person name="Barry K."/>
            <person name="Brewer H.M."/>
            <person name="Purvine S.O."/>
            <person name="Wright A.T."/>
            <person name="Boxma B."/>
            <person name="Van Alen T."/>
            <person name="Hackstein J.H."/>
            <person name="Baker S.E."/>
            <person name="Grigoriev I.V."/>
            <person name="O'Malley M.A."/>
        </authorList>
    </citation>
    <scope>NUCLEOTIDE SEQUENCE [LARGE SCALE GENOMIC DNA]</scope>
    <source>
        <strain evidence="4">finn</strain>
    </source>
</reference>
<feature type="domain" description="Acyltransferase 3" evidence="2">
    <location>
        <begin position="2"/>
        <end position="255"/>
    </location>
</feature>
<feature type="transmembrane region" description="Helical" evidence="1">
    <location>
        <begin position="62"/>
        <end position="80"/>
    </location>
</feature>
<feature type="transmembrane region" description="Helical" evidence="1">
    <location>
        <begin position="131"/>
        <end position="154"/>
    </location>
</feature>
<evidence type="ECO:0000313" key="3">
    <source>
        <dbReference type="EMBL" id="ORX43217.1"/>
    </source>
</evidence>
<dbReference type="Pfam" id="PF01757">
    <property type="entry name" value="Acyl_transf_3"/>
    <property type="match status" value="1"/>
</dbReference>
<protein>
    <recommendedName>
        <fullName evidence="2">Acyltransferase 3 domain-containing protein</fullName>
    </recommendedName>
</protein>
<keyword evidence="1" id="KW-0812">Transmembrane</keyword>
<evidence type="ECO:0000313" key="4">
    <source>
        <dbReference type="Proteomes" id="UP000193719"/>
    </source>
</evidence>
<dbReference type="InterPro" id="IPR002656">
    <property type="entry name" value="Acyl_transf_3_dom"/>
</dbReference>
<reference evidence="3 4" key="2">
    <citation type="submission" date="2016-08" db="EMBL/GenBank/DDBJ databases">
        <title>Pervasive Adenine N6-methylation of Active Genes in Fungi.</title>
        <authorList>
            <consortium name="DOE Joint Genome Institute"/>
            <person name="Mondo S.J."/>
            <person name="Dannebaum R.O."/>
            <person name="Kuo R.C."/>
            <person name="Labutti K."/>
            <person name="Haridas S."/>
            <person name="Kuo A."/>
            <person name="Salamov A."/>
            <person name="Ahrendt S.R."/>
            <person name="Lipzen A."/>
            <person name="Sullivan W."/>
            <person name="Andreopoulos W.B."/>
            <person name="Clum A."/>
            <person name="Lindquist E."/>
            <person name="Daum C."/>
            <person name="Ramamoorthy G.K."/>
            <person name="Gryganskyi A."/>
            <person name="Culley D."/>
            <person name="Magnuson J.K."/>
            <person name="James T.Y."/>
            <person name="O'Malley M.A."/>
            <person name="Stajich J.E."/>
            <person name="Spatafora J.W."/>
            <person name="Visel A."/>
            <person name="Grigoriev I.V."/>
        </authorList>
    </citation>
    <scope>NUCLEOTIDE SEQUENCE [LARGE SCALE GENOMIC DNA]</scope>
    <source>
        <strain evidence="4">finn</strain>
    </source>
</reference>
<keyword evidence="4" id="KW-1185">Reference proteome</keyword>
<dbReference type="Proteomes" id="UP000193719">
    <property type="component" value="Unassembled WGS sequence"/>
</dbReference>
<accession>A0A1Y1UXV9</accession>
<feature type="transmembrane region" description="Helical" evidence="1">
    <location>
        <begin position="33"/>
        <end position="50"/>
    </location>
</feature>
<dbReference type="GO" id="GO:0016747">
    <property type="term" value="F:acyltransferase activity, transferring groups other than amino-acyl groups"/>
    <property type="evidence" value="ECO:0007669"/>
    <property type="project" value="InterPro"/>
</dbReference>
<evidence type="ECO:0000259" key="2">
    <source>
        <dbReference type="Pfam" id="PF01757"/>
    </source>
</evidence>
<feature type="transmembrane region" description="Helical" evidence="1">
    <location>
        <begin position="197"/>
        <end position="215"/>
    </location>
</feature>
<feature type="transmembrane region" description="Helical" evidence="1">
    <location>
        <begin position="235"/>
        <end position="260"/>
    </location>
</feature>
<gene>
    <name evidence="3" type="ORF">BCR36DRAFT_144847</name>
</gene>
<feature type="transmembrane region" description="Helical" evidence="1">
    <location>
        <begin position="100"/>
        <end position="119"/>
    </location>
</feature>
<feature type="transmembrane region" description="Helical" evidence="1">
    <location>
        <begin position="166"/>
        <end position="185"/>
    </location>
</feature>
<name>A0A1Y1UXV9_9FUNG</name>
<dbReference type="EMBL" id="MCFH01000054">
    <property type="protein sequence ID" value="ORX43217.1"/>
    <property type="molecule type" value="Genomic_DNA"/>
</dbReference>
<organism evidence="3 4">
    <name type="scientific">Piromyces finnis</name>
    <dbReference type="NCBI Taxonomy" id="1754191"/>
    <lineage>
        <taxon>Eukaryota</taxon>
        <taxon>Fungi</taxon>
        <taxon>Fungi incertae sedis</taxon>
        <taxon>Chytridiomycota</taxon>
        <taxon>Chytridiomycota incertae sedis</taxon>
        <taxon>Neocallimastigomycetes</taxon>
        <taxon>Neocallimastigales</taxon>
        <taxon>Neocallimastigaceae</taxon>
        <taxon>Piromyces</taxon>
    </lineage>
</organism>
<keyword evidence="1" id="KW-1133">Transmembrane helix</keyword>
<dbReference type="OrthoDB" id="10419732at2759"/>
<comment type="caution">
    <text evidence="3">The sequence shown here is derived from an EMBL/GenBank/DDBJ whole genome shotgun (WGS) entry which is preliminary data.</text>
</comment>
<sequence>MFWSFVNAILKIFVFKDKTLHDFWELFITGEEYLWFILMIIGCYMISPFLRLFSDNIVLSRYFLGLCFFWASFIPTLKNVSSNSKMEGFRNILNIWVSRWHFNFTLEFVGYFVAGYHIVKYVNIKSKIIRFALYLFGIIDIIFICISTICVEFNKNGYSEDFRGNYTVPVVIYSIILFIFFKHEVGQIKFTVTATKIINKLSGLTFGVYLLHMIVRNLLTKFLHISSSEFFGISYPLIIGCPIFCILITIISFSTAFIISKISILKKYIM</sequence>